<feature type="transmembrane region" description="Helical" evidence="2">
    <location>
        <begin position="54"/>
        <end position="78"/>
    </location>
</feature>
<evidence type="ECO:0000313" key="3">
    <source>
        <dbReference type="EMBL" id="MFC5916135.1"/>
    </source>
</evidence>
<organism evidence="3 4">
    <name type="scientific">Streptomyces pulveraceus</name>
    <dbReference type="NCBI Taxonomy" id="68258"/>
    <lineage>
        <taxon>Bacteria</taxon>
        <taxon>Bacillati</taxon>
        <taxon>Actinomycetota</taxon>
        <taxon>Actinomycetes</taxon>
        <taxon>Kitasatosporales</taxon>
        <taxon>Streptomycetaceae</taxon>
        <taxon>Streptomyces</taxon>
    </lineage>
</organism>
<evidence type="ECO:0000313" key="4">
    <source>
        <dbReference type="Proteomes" id="UP001596200"/>
    </source>
</evidence>
<keyword evidence="4" id="KW-1185">Reference proteome</keyword>
<dbReference type="Gene3D" id="1.20.1270.60">
    <property type="entry name" value="Arfaptin homology (AH) domain/BAR domain"/>
    <property type="match status" value="1"/>
</dbReference>
<dbReference type="InterPro" id="IPR027267">
    <property type="entry name" value="AH/BAR_dom_sf"/>
</dbReference>
<feature type="region of interest" description="Disordered" evidence="1">
    <location>
        <begin position="214"/>
        <end position="237"/>
    </location>
</feature>
<dbReference type="CDD" id="cd06503">
    <property type="entry name" value="ATP-synt_Fo_b"/>
    <property type="match status" value="1"/>
</dbReference>
<dbReference type="RefSeq" id="WP_344507254.1">
    <property type="nucleotide sequence ID" value="NZ_BAAATU010000001.1"/>
</dbReference>
<sequence length="537" mass="58452">MLAVGVAVAGVRALRKSAWLSGIGPQAFVALGGVAVSVYGLWGFATQTVHLPAPLAVAFICVFDAAEMTLLVMLYRAADPDLGWTRQLRLIHRTAWMLVAFSAGMNAAHAPNWLSRPVLAAVPALAAWLIELQLRQKLGAATPDDDPVSRPGPGRLVTLVWQHGWSWLFAVLGLDARHSGDSIARAALAQRAARRVYRLRLALAAQDETGGSWRKRRALGRASRRRGQAQRMLSRAEVATDRDQALAMSRHLASLTGVDGVARLDYSDPTAVVTMVEQLAITPAVEHLEAGGRAAEAESARQRAEDARQEADAARQRAETALEEARQALADAREEADRVRADRDAALATRQEADSAVVDARERAEDARREADTARQRAEDAQKVAEDARQRAERELDRAKDAVADQRRLLDSLQTQENARRSALEQLTGQIGEAETIRDRLHGDLATLSPDADGTDPVWRSEAKQQGWQLYLTTLADPEQRTEPTAADLANECGIHVGNARNWLKEFRAARAAQLAAREPRATAHPPRATNLQGASA</sequence>
<evidence type="ECO:0000256" key="2">
    <source>
        <dbReference type="SAM" id="Phobius"/>
    </source>
</evidence>
<evidence type="ECO:0000256" key="1">
    <source>
        <dbReference type="SAM" id="MobiDB-lite"/>
    </source>
</evidence>
<protein>
    <submittedName>
        <fullName evidence="3">Uncharacterized protein</fullName>
    </submittedName>
</protein>
<gene>
    <name evidence="3" type="ORF">ACFP1B_22320</name>
</gene>
<keyword evidence="2" id="KW-0472">Membrane</keyword>
<comment type="caution">
    <text evidence="3">The sequence shown here is derived from an EMBL/GenBank/DDBJ whole genome shotgun (WGS) entry which is preliminary data.</text>
</comment>
<dbReference type="EMBL" id="JBHSPU010000020">
    <property type="protein sequence ID" value="MFC5916135.1"/>
    <property type="molecule type" value="Genomic_DNA"/>
</dbReference>
<name>A0ABW1GQN8_9ACTN</name>
<proteinExistence type="predicted"/>
<keyword evidence="2" id="KW-1133">Transmembrane helix</keyword>
<accession>A0ABW1GQN8</accession>
<feature type="region of interest" description="Disordered" evidence="1">
    <location>
        <begin position="517"/>
        <end position="537"/>
    </location>
</feature>
<feature type="compositionally biased region" description="Basic and acidic residues" evidence="1">
    <location>
        <begin position="359"/>
        <end position="400"/>
    </location>
</feature>
<feature type="compositionally biased region" description="Basic residues" evidence="1">
    <location>
        <begin position="214"/>
        <end position="228"/>
    </location>
</feature>
<reference evidence="4" key="1">
    <citation type="journal article" date="2019" name="Int. J. Syst. Evol. Microbiol.">
        <title>The Global Catalogue of Microorganisms (GCM) 10K type strain sequencing project: providing services to taxonomists for standard genome sequencing and annotation.</title>
        <authorList>
            <consortium name="The Broad Institute Genomics Platform"/>
            <consortium name="The Broad Institute Genome Sequencing Center for Infectious Disease"/>
            <person name="Wu L."/>
            <person name="Ma J."/>
        </authorList>
    </citation>
    <scope>NUCLEOTIDE SEQUENCE [LARGE SCALE GENOMIC DNA]</scope>
    <source>
        <strain evidence="4">JCM 4147</strain>
    </source>
</reference>
<dbReference type="Proteomes" id="UP001596200">
    <property type="component" value="Unassembled WGS sequence"/>
</dbReference>
<feature type="transmembrane region" description="Helical" evidence="2">
    <location>
        <begin position="90"/>
        <end position="107"/>
    </location>
</feature>
<keyword evidence="2" id="KW-0812">Transmembrane</keyword>
<feature type="region of interest" description="Disordered" evidence="1">
    <location>
        <begin position="290"/>
        <end position="400"/>
    </location>
</feature>
<feature type="transmembrane region" description="Helical" evidence="2">
    <location>
        <begin position="18"/>
        <end position="42"/>
    </location>
</feature>
<feature type="compositionally biased region" description="Basic and acidic residues" evidence="1">
    <location>
        <begin position="290"/>
        <end position="345"/>
    </location>
</feature>